<protein>
    <submittedName>
        <fullName evidence="1">Uncharacterized protein</fullName>
    </submittedName>
</protein>
<evidence type="ECO:0000313" key="2">
    <source>
        <dbReference type="Proteomes" id="UP001392437"/>
    </source>
</evidence>
<organism evidence="1 2">
    <name type="scientific">Apiospora kogelbergensis</name>
    <dbReference type="NCBI Taxonomy" id="1337665"/>
    <lineage>
        <taxon>Eukaryota</taxon>
        <taxon>Fungi</taxon>
        <taxon>Dikarya</taxon>
        <taxon>Ascomycota</taxon>
        <taxon>Pezizomycotina</taxon>
        <taxon>Sordariomycetes</taxon>
        <taxon>Xylariomycetidae</taxon>
        <taxon>Amphisphaeriales</taxon>
        <taxon>Apiosporaceae</taxon>
        <taxon>Apiospora</taxon>
    </lineage>
</organism>
<dbReference type="EMBL" id="JAQQWP010000011">
    <property type="protein sequence ID" value="KAK8096255.1"/>
    <property type="molecule type" value="Genomic_DNA"/>
</dbReference>
<dbReference type="AlphaFoldDB" id="A0AAW0Q9J0"/>
<proteinExistence type="predicted"/>
<evidence type="ECO:0000313" key="1">
    <source>
        <dbReference type="EMBL" id="KAK8096255.1"/>
    </source>
</evidence>
<reference evidence="1 2" key="1">
    <citation type="submission" date="2023-01" db="EMBL/GenBank/DDBJ databases">
        <title>Analysis of 21 Apiospora genomes using comparative genomics revels a genus with tremendous synthesis potential of carbohydrate active enzymes and secondary metabolites.</title>
        <authorList>
            <person name="Sorensen T."/>
        </authorList>
    </citation>
    <scope>NUCLEOTIDE SEQUENCE [LARGE SCALE GENOMIC DNA]</scope>
    <source>
        <strain evidence="1 2">CBS 117206</strain>
    </source>
</reference>
<keyword evidence="2" id="KW-1185">Reference proteome</keyword>
<accession>A0AAW0Q9J0</accession>
<name>A0AAW0Q9J0_9PEZI</name>
<dbReference type="Proteomes" id="UP001392437">
    <property type="component" value="Unassembled WGS sequence"/>
</dbReference>
<comment type="caution">
    <text evidence="1">The sequence shown here is derived from an EMBL/GenBank/DDBJ whole genome shotgun (WGS) entry which is preliminary data.</text>
</comment>
<gene>
    <name evidence="1" type="ORF">PG999_014277</name>
</gene>
<sequence>MFRDVFNGDESDGIDSLAKHRMDDSRATHITMGYTLTFIKVDSPAQPENNAQAQGNDNPVVIELPYPAVRLDIAQSFAYIPQTRIWAAFLCASFYDADDNELWHTELLVGSFPELAHHREALEFFGPDPESNGFSPLDNRTHNFNHVRAHHATLIPENRTVPDPNNEHSTITIPHFPQGNININMSGGWNPRSGYDAGNANGGPPLNGLPGFNGIPVSASGYPNPANAIPVPPFAQQAPVYTMSPHGYQQLAPGMIPPAAHVQRARDARQRGQQLPELDGRGRLRAGLQLLLPGAAHQDPRHQVEGAPWRLAPGMSMWFGAYHVPCNLTLGDMMKGFGATNADAKKNRITEVNPGGGGKWYKGVTWTGDDKDKMKLTLKEVGWDHSRVGNEKPVVWVWITNT</sequence>